<name>A0A286GDI0_9BACT</name>
<dbReference type="InterPro" id="IPR047046">
    <property type="entry name" value="YpjD/YvdC"/>
</dbReference>
<evidence type="ECO:0000259" key="1">
    <source>
        <dbReference type="Pfam" id="PF03819"/>
    </source>
</evidence>
<keyword evidence="3" id="KW-1185">Reference proteome</keyword>
<dbReference type="Proteomes" id="UP000219452">
    <property type="component" value="Unassembled WGS sequence"/>
</dbReference>
<dbReference type="Pfam" id="PF03819">
    <property type="entry name" value="MazG"/>
    <property type="match status" value="1"/>
</dbReference>
<dbReference type="EMBL" id="OCNH01000003">
    <property type="protein sequence ID" value="SOD93560.1"/>
    <property type="molecule type" value="Genomic_DNA"/>
</dbReference>
<dbReference type="SUPFAM" id="SSF101386">
    <property type="entry name" value="all-alpha NTP pyrophosphatases"/>
    <property type="match status" value="1"/>
</dbReference>
<reference evidence="3" key="1">
    <citation type="submission" date="2017-09" db="EMBL/GenBank/DDBJ databases">
        <authorList>
            <person name="Varghese N."/>
            <person name="Submissions S."/>
        </authorList>
    </citation>
    <scope>NUCLEOTIDE SEQUENCE [LARGE SCALE GENOMIC DNA]</scope>
    <source>
        <strain evidence="3">DSM 29961</strain>
    </source>
</reference>
<protein>
    <submittedName>
        <fullName evidence="2">NTP pyrophosphatase, house-cleaning of non-canonical NTPs</fullName>
    </submittedName>
</protein>
<gene>
    <name evidence="2" type="ORF">SAMN06269250_4537</name>
</gene>
<dbReference type="PIRSF" id="PIRSF029904">
    <property type="entry name" value="UCP029904_pph"/>
    <property type="match status" value="1"/>
</dbReference>
<organism evidence="2 3">
    <name type="scientific">Spirosoma fluviale</name>
    <dbReference type="NCBI Taxonomy" id="1597977"/>
    <lineage>
        <taxon>Bacteria</taxon>
        <taxon>Pseudomonadati</taxon>
        <taxon>Bacteroidota</taxon>
        <taxon>Cytophagia</taxon>
        <taxon>Cytophagales</taxon>
        <taxon>Cytophagaceae</taxon>
        <taxon>Spirosoma</taxon>
    </lineage>
</organism>
<dbReference type="AlphaFoldDB" id="A0A286GDI0"/>
<evidence type="ECO:0000313" key="3">
    <source>
        <dbReference type="Proteomes" id="UP000219452"/>
    </source>
</evidence>
<dbReference type="InterPro" id="IPR004518">
    <property type="entry name" value="MazG-like_dom"/>
</dbReference>
<dbReference type="PANTHER" id="PTHR42692:SF1">
    <property type="entry name" value="NUCLEOTIDE PYROPHOSPHOHYDROLASE"/>
    <property type="match status" value="1"/>
</dbReference>
<dbReference type="Gene3D" id="1.10.287.1080">
    <property type="entry name" value="MazG-like"/>
    <property type="match status" value="1"/>
</dbReference>
<proteinExistence type="predicted"/>
<feature type="domain" description="NTP pyrophosphohydrolase MazG-like" evidence="1">
    <location>
        <begin position="27"/>
        <end position="103"/>
    </location>
</feature>
<dbReference type="CDD" id="cd11531">
    <property type="entry name" value="NTP-PPase_BsYpjD"/>
    <property type="match status" value="1"/>
</dbReference>
<evidence type="ECO:0000313" key="2">
    <source>
        <dbReference type="EMBL" id="SOD93560.1"/>
    </source>
</evidence>
<sequence>MTKTMTIKDAQITVDDWIKTVGVRYFNELTNMAQLTEEVGEVARIIARRYGEQSEKESDKNKDLGDELADVLWVLICLANQTGVDLTEAFQKNLDKKNSRDATRHLDNEKLK</sequence>
<dbReference type="InterPro" id="IPR012359">
    <property type="entry name" value="MazG-related_YpjD"/>
</dbReference>
<accession>A0A286GDI0</accession>
<dbReference type="PANTHER" id="PTHR42692">
    <property type="entry name" value="NUCLEOTIDE PYROPHOSPHOHYDROLASE"/>
    <property type="match status" value="1"/>
</dbReference>